<organism evidence="2 3">
    <name type="scientific">Thermanaerothrix daxensis</name>
    <dbReference type="NCBI Taxonomy" id="869279"/>
    <lineage>
        <taxon>Bacteria</taxon>
        <taxon>Bacillati</taxon>
        <taxon>Chloroflexota</taxon>
        <taxon>Anaerolineae</taxon>
        <taxon>Anaerolineales</taxon>
        <taxon>Anaerolineaceae</taxon>
        <taxon>Thermanaerothrix</taxon>
    </lineage>
</organism>
<dbReference type="Gene3D" id="3.40.33.10">
    <property type="entry name" value="CAP"/>
    <property type="match status" value="1"/>
</dbReference>
<dbReference type="Proteomes" id="UP000050544">
    <property type="component" value="Unassembled WGS sequence"/>
</dbReference>
<dbReference type="CDD" id="cd05379">
    <property type="entry name" value="CAP_bacterial"/>
    <property type="match status" value="1"/>
</dbReference>
<dbReference type="SUPFAM" id="SSF55797">
    <property type="entry name" value="PR-1-like"/>
    <property type="match status" value="1"/>
</dbReference>
<sequence>MPFRSRARLYLIGIILFVLLVILVPGPHPATVLAQSPPPVYLPIILSPAPTNVSYPPTPPWLQYLNQYRAQANLPPLQEEPVWSDGAWKHARYMVKNDIIVHEEDPQKPWYSPDGDIAGRNSNVLISTSLAFSETQAIDLWMQGPFHALGILDPRLERTGFGIYHENIGSYKTGATLDVLRGRTTTPASSIRYPILWPSDGQTTALDRYNGSESPNPLTSCGFTAPSGLPILMQFGSGERTPKVLESALYNDQTHSLPHCVYTESTYYNPDLGQQNLGRNILNTRDAVVLIPQAPLQAGTYTVSIKVDLEGQISTYTWRFSVNPTLKVGSQQVEAEGESPTQTMVEP</sequence>
<name>A0A0N8GQT9_9CHLR</name>
<dbReference type="AlphaFoldDB" id="A0A0N8GQT9"/>
<dbReference type="InterPro" id="IPR014044">
    <property type="entry name" value="CAP_dom"/>
</dbReference>
<gene>
    <name evidence="2" type="ORF">SE15_06125</name>
</gene>
<dbReference type="STRING" id="869279.SE15_06125"/>
<evidence type="ECO:0000313" key="3">
    <source>
        <dbReference type="Proteomes" id="UP000050544"/>
    </source>
</evidence>
<accession>A0A0N8GQT9</accession>
<keyword evidence="3" id="KW-1185">Reference proteome</keyword>
<evidence type="ECO:0000313" key="2">
    <source>
        <dbReference type="EMBL" id="KPL84626.1"/>
    </source>
</evidence>
<reference evidence="2 3" key="1">
    <citation type="submission" date="2015-07" db="EMBL/GenBank/DDBJ databases">
        <title>Whole genome sequence of Thermanaerothrix daxensis DSM 23592.</title>
        <authorList>
            <person name="Hemp J."/>
            <person name="Ward L.M."/>
            <person name="Pace L.A."/>
            <person name="Fischer W.W."/>
        </authorList>
    </citation>
    <scope>NUCLEOTIDE SEQUENCE [LARGE SCALE GENOMIC DNA]</scope>
    <source>
        <strain evidence="2 3">GNS-1</strain>
    </source>
</reference>
<feature type="domain" description="SCP" evidence="1">
    <location>
        <begin position="62"/>
        <end position="170"/>
    </location>
</feature>
<dbReference type="EMBL" id="LGKO01000002">
    <property type="protein sequence ID" value="KPL84626.1"/>
    <property type="molecule type" value="Genomic_DNA"/>
</dbReference>
<dbReference type="OrthoDB" id="161972at2"/>
<proteinExistence type="predicted"/>
<dbReference type="RefSeq" id="WP_054521183.1">
    <property type="nucleotide sequence ID" value="NZ_LGKO01000002.1"/>
</dbReference>
<protein>
    <recommendedName>
        <fullName evidence="1">SCP domain-containing protein</fullName>
    </recommendedName>
</protein>
<dbReference type="Pfam" id="PF00188">
    <property type="entry name" value="CAP"/>
    <property type="match status" value="1"/>
</dbReference>
<dbReference type="InterPro" id="IPR035940">
    <property type="entry name" value="CAP_sf"/>
</dbReference>
<evidence type="ECO:0000259" key="1">
    <source>
        <dbReference type="Pfam" id="PF00188"/>
    </source>
</evidence>
<comment type="caution">
    <text evidence="2">The sequence shown here is derived from an EMBL/GenBank/DDBJ whole genome shotgun (WGS) entry which is preliminary data.</text>
</comment>